<dbReference type="Proteomes" id="UP000887563">
    <property type="component" value="Unplaced"/>
</dbReference>
<dbReference type="InterPro" id="IPR003734">
    <property type="entry name" value="DUF155"/>
</dbReference>
<proteinExistence type="inferred from homology"/>
<organism evidence="4 5">
    <name type="scientific">Meloidogyne incognita</name>
    <name type="common">Southern root-knot nematode worm</name>
    <name type="synonym">Oxyuris incognita</name>
    <dbReference type="NCBI Taxonomy" id="6306"/>
    <lineage>
        <taxon>Eukaryota</taxon>
        <taxon>Metazoa</taxon>
        <taxon>Ecdysozoa</taxon>
        <taxon>Nematoda</taxon>
        <taxon>Chromadorea</taxon>
        <taxon>Rhabditida</taxon>
        <taxon>Tylenchina</taxon>
        <taxon>Tylenchomorpha</taxon>
        <taxon>Tylenchoidea</taxon>
        <taxon>Meloidogynidae</taxon>
        <taxon>Meloidogyninae</taxon>
        <taxon>Meloidogyne</taxon>
        <taxon>Meloidogyne incognita group</taxon>
    </lineage>
</organism>
<dbReference type="GO" id="GO:0070131">
    <property type="term" value="P:positive regulation of mitochondrial translation"/>
    <property type="evidence" value="ECO:0007669"/>
    <property type="project" value="TreeGrafter"/>
</dbReference>
<dbReference type="InterPro" id="IPR051624">
    <property type="entry name" value="RMD1/Sad1-interacting"/>
</dbReference>
<dbReference type="WBParaSite" id="Minc3s01275g22371">
    <property type="protein sequence ID" value="Minc3s01275g22371"/>
    <property type="gene ID" value="Minc3s01275g22371"/>
</dbReference>
<dbReference type="AlphaFoldDB" id="A0A914M4L9"/>
<evidence type="ECO:0000256" key="2">
    <source>
        <dbReference type="SAM" id="Coils"/>
    </source>
</evidence>
<protein>
    <submittedName>
        <fullName evidence="5">DUF155 domain-containing protein</fullName>
    </submittedName>
</protein>
<dbReference type="PANTHER" id="PTHR16255">
    <property type="entry name" value="REQUIRED FOR MEIOTIC NUCLEAR DIVISION PROTEIN 1 HOMOLOG"/>
    <property type="match status" value="1"/>
</dbReference>
<feature type="domain" description="DUF155" evidence="3">
    <location>
        <begin position="85"/>
        <end position="253"/>
    </location>
</feature>
<reference evidence="5" key="1">
    <citation type="submission" date="2022-11" db="UniProtKB">
        <authorList>
            <consortium name="WormBaseParasite"/>
        </authorList>
    </citation>
    <scope>IDENTIFICATION</scope>
</reference>
<evidence type="ECO:0000256" key="1">
    <source>
        <dbReference type="ARBA" id="ARBA00008306"/>
    </source>
</evidence>
<evidence type="ECO:0000259" key="3">
    <source>
        <dbReference type="Pfam" id="PF02582"/>
    </source>
</evidence>
<dbReference type="PANTHER" id="PTHR16255:SF1">
    <property type="entry name" value="REQUIRED FOR MEIOTIC NUCLEAR DIVISION PROTEIN 1 HOMOLOG"/>
    <property type="match status" value="1"/>
</dbReference>
<comment type="similarity">
    <text evidence="1">Belongs to the RMD1/sif2 family.</text>
</comment>
<keyword evidence="4" id="KW-1185">Reference proteome</keyword>
<keyword evidence="2" id="KW-0175">Coiled coil</keyword>
<evidence type="ECO:0000313" key="4">
    <source>
        <dbReference type="Proteomes" id="UP000887563"/>
    </source>
</evidence>
<sequence length="277" mass="32491">MLKILNNFIFNKIGGNNFVWKRLYLTKQNVSGGKRNFELKLEELKNCVNSIPLAEGFDLNNLQNNELFTKQFNLNRISPETDSVAICFQNIDKNNQKQDKNEIKEFYIFSEGVVTFWNIENNSNASDDTIYLNDDVNINCSLIDGIYISYNNLERFAFSHALAASVRMGIWERELDRLNDELEQCIDQLKEGKLIWKASRARQTIGKIASIRHSVNSSELLNKDIYWDLLDIERVYESLAKQLKLASRRRDLNKRIDYCEYFVKTIHEMLDQKHVKN</sequence>
<dbReference type="GO" id="GO:0005739">
    <property type="term" value="C:mitochondrion"/>
    <property type="evidence" value="ECO:0007669"/>
    <property type="project" value="UniProtKB-ARBA"/>
</dbReference>
<dbReference type="Pfam" id="PF02582">
    <property type="entry name" value="DUF155"/>
    <property type="match status" value="1"/>
</dbReference>
<accession>A0A914M4L9</accession>
<feature type="coiled-coil region" evidence="2">
    <location>
        <begin position="168"/>
        <end position="195"/>
    </location>
</feature>
<evidence type="ECO:0000313" key="5">
    <source>
        <dbReference type="WBParaSite" id="Minc3s01275g22371"/>
    </source>
</evidence>
<name>A0A914M4L9_MELIC</name>